<dbReference type="Gene3D" id="2.170.130.10">
    <property type="entry name" value="TonB-dependent receptor, plug domain"/>
    <property type="match status" value="1"/>
</dbReference>
<name>A0A845Q0J0_9FLAO</name>
<dbReference type="SUPFAM" id="SSF56935">
    <property type="entry name" value="Porins"/>
    <property type="match status" value="1"/>
</dbReference>
<protein>
    <recommendedName>
        <fullName evidence="3">TonB-dependent receptor</fullName>
    </recommendedName>
</protein>
<organism evidence="1 2">
    <name type="scientific">Elizabethkingia argenteiflava</name>
    <dbReference type="NCBI Taxonomy" id="2681556"/>
    <lineage>
        <taxon>Bacteria</taxon>
        <taxon>Pseudomonadati</taxon>
        <taxon>Bacteroidota</taxon>
        <taxon>Flavobacteriia</taxon>
        <taxon>Flavobacteriales</taxon>
        <taxon>Weeksellaceae</taxon>
        <taxon>Elizabethkingia</taxon>
    </lineage>
</organism>
<gene>
    <name evidence="1" type="ORF">GNY06_10860</name>
</gene>
<evidence type="ECO:0000313" key="2">
    <source>
        <dbReference type="Proteomes" id="UP000553459"/>
    </source>
</evidence>
<evidence type="ECO:0008006" key="3">
    <source>
        <dbReference type="Google" id="ProtNLM"/>
    </source>
</evidence>
<dbReference type="RefSeq" id="WP_166520097.1">
    <property type="nucleotide sequence ID" value="NZ_JAAABJ010000629.1"/>
</dbReference>
<comment type="caution">
    <text evidence="1">The sequence shown here is derived from an EMBL/GenBank/DDBJ whole genome shotgun (WGS) entry which is preliminary data.</text>
</comment>
<dbReference type="Proteomes" id="UP000553459">
    <property type="component" value="Unassembled WGS sequence"/>
</dbReference>
<evidence type="ECO:0000313" key="1">
    <source>
        <dbReference type="EMBL" id="NAW51840.1"/>
    </source>
</evidence>
<reference evidence="1 2" key="1">
    <citation type="submission" date="2019-11" db="EMBL/GenBank/DDBJ databases">
        <title>Characterization of Elizabethkingia argenteiflava sp. nov., isolated from inner surface of Soybean Pods.</title>
        <authorList>
            <person name="Mo S."/>
        </authorList>
    </citation>
    <scope>NUCLEOTIDE SEQUENCE [LARGE SCALE GENOMIC DNA]</scope>
    <source>
        <strain evidence="1 2">YB22</strain>
    </source>
</reference>
<keyword evidence="2" id="KW-1185">Reference proteome</keyword>
<dbReference type="InterPro" id="IPR037066">
    <property type="entry name" value="Plug_dom_sf"/>
</dbReference>
<dbReference type="AlphaFoldDB" id="A0A845Q0J0"/>
<sequence length="147" mass="16210">MRKVLLCFGFVLPIFYFAQEKKDSINKMIGKQIEEVEIIAKKKLIERKIDRLVFNVENSISAAGGDAMQALSLMPGVRVIDEKISVVGKNNVSVMVNDRIIPLSGDDLTNFLKTISSDNIKSIEIITTPPAKYDAEGNGGLINIEVV</sequence>
<dbReference type="EMBL" id="JAAABJ010000629">
    <property type="protein sequence ID" value="NAW51840.1"/>
    <property type="molecule type" value="Genomic_DNA"/>
</dbReference>
<accession>A0A845Q0J0</accession>
<proteinExistence type="predicted"/>